<comment type="caution">
    <text evidence="2">The sequence shown here is derived from an EMBL/GenBank/DDBJ whole genome shotgun (WGS) entry which is preliminary data.</text>
</comment>
<dbReference type="Gene3D" id="1.10.238.10">
    <property type="entry name" value="EF-hand"/>
    <property type="match status" value="1"/>
</dbReference>
<organism evidence="2 3">
    <name type="scientific">Pararge aegeria aegeria</name>
    <dbReference type="NCBI Taxonomy" id="348720"/>
    <lineage>
        <taxon>Eukaryota</taxon>
        <taxon>Metazoa</taxon>
        <taxon>Ecdysozoa</taxon>
        <taxon>Arthropoda</taxon>
        <taxon>Hexapoda</taxon>
        <taxon>Insecta</taxon>
        <taxon>Pterygota</taxon>
        <taxon>Neoptera</taxon>
        <taxon>Endopterygota</taxon>
        <taxon>Lepidoptera</taxon>
        <taxon>Glossata</taxon>
        <taxon>Ditrysia</taxon>
        <taxon>Papilionoidea</taxon>
        <taxon>Nymphalidae</taxon>
        <taxon>Satyrinae</taxon>
        <taxon>Satyrini</taxon>
        <taxon>Parargina</taxon>
        <taxon>Pararge</taxon>
    </lineage>
</organism>
<dbReference type="GO" id="GO:0005509">
    <property type="term" value="F:calcium ion binding"/>
    <property type="evidence" value="ECO:0007669"/>
    <property type="project" value="InterPro"/>
</dbReference>
<keyword evidence="3" id="KW-1185">Reference proteome</keyword>
<sequence length="124" mass="14079">MCVLILGNLKSIGEEKYSDETCLGVLLNAFKVSLNNTSHSSLFRYRECPEGVVHEDSFKDIYAKFFPHGNSALYAHYVFKAFDVNCSGAISFRTTKKWFKKGELNAKAFTISQPSDVREKRVKL</sequence>
<dbReference type="Proteomes" id="UP000838756">
    <property type="component" value="Unassembled WGS sequence"/>
</dbReference>
<keyword evidence="1" id="KW-0677">Repeat</keyword>
<proteinExistence type="predicted"/>
<dbReference type="AlphaFoldDB" id="A0A8S4QPV8"/>
<dbReference type="InterPro" id="IPR028846">
    <property type="entry name" value="Recoverin"/>
</dbReference>
<evidence type="ECO:0000313" key="3">
    <source>
        <dbReference type="Proteomes" id="UP000838756"/>
    </source>
</evidence>
<gene>
    <name evidence="2" type="primary">jg3676</name>
    <name evidence="2" type="ORF">PAEG_LOCUS4185</name>
</gene>
<dbReference type="PANTHER" id="PTHR23055:SF186">
    <property type="entry name" value="NEUROCALCIN HOMOLOG-LIKE PROTEIN"/>
    <property type="match status" value="1"/>
</dbReference>
<dbReference type="InterPro" id="IPR011992">
    <property type="entry name" value="EF-hand-dom_pair"/>
</dbReference>
<reference evidence="2" key="1">
    <citation type="submission" date="2022-03" db="EMBL/GenBank/DDBJ databases">
        <authorList>
            <person name="Lindestad O."/>
        </authorList>
    </citation>
    <scope>NUCLEOTIDE SEQUENCE</scope>
</reference>
<protein>
    <submittedName>
        <fullName evidence="2">Jg3676 protein</fullName>
    </submittedName>
</protein>
<dbReference type="SUPFAM" id="SSF47473">
    <property type="entry name" value="EF-hand"/>
    <property type="match status" value="1"/>
</dbReference>
<dbReference type="PANTHER" id="PTHR23055">
    <property type="entry name" value="CALCIUM BINDING PROTEINS"/>
    <property type="match status" value="1"/>
</dbReference>
<name>A0A8S4QPV8_9NEOP</name>
<dbReference type="EMBL" id="CAKXAJ010014107">
    <property type="protein sequence ID" value="CAH2216116.1"/>
    <property type="molecule type" value="Genomic_DNA"/>
</dbReference>
<accession>A0A8S4QPV8</accession>
<dbReference type="OrthoDB" id="191686at2759"/>
<evidence type="ECO:0000256" key="1">
    <source>
        <dbReference type="ARBA" id="ARBA00022737"/>
    </source>
</evidence>
<evidence type="ECO:0000313" key="2">
    <source>
        <dbReference type="EMBL" id="CAH2216116.1"/>
    </source>
</evidence>